<dbReference type="EC" id="4.1.2.25" evidence="6"/>
<sequence length="118" mass="12922">MDRVLIEGLAVETVIGVYAWERSIRQRLVLDLELATDIRPAAADDDLAHTLDYAAISACIGDFAAHSAFQLVETFAERLAALLREEFAIAWLRLSVRKPGAVAEASTVGVRIERGQLT</sequence>
<dbReference type="Gene3D" id="3.30.1130.10">
    <property type="match status" value="1"/>
</dbReference>
<proteinExistence type="inferred from homology"/>
<keyword evidence="9" id="KW-1185">Reference proteome</keyword>
<evidence type="ECO:0000256" key="2">
    <source>
        <dbReference type="ARBA" id="ARBA00005013"/>
    </source>
</evidence>
<evidence type="ECO:0000313" key="9">
    <source>
        <dbReference type="Proteomes" id="UP001500074"/>
    </source>
</evidence>
<organism evidence="8 9">
    <name type="scientific">Modicisalibacter zincidurans</name>
    <dbReference type="NCBI Taxonomy" id="1178777"/>
    <lineage>
        <taxon>Bacteria</taxon>
        <taxon>Pseudomonadati</taxon>
        <taxon>Pseudomonadota</taxon>
        <taxon>Gammaproteobacteria</taxon>
        <taxon>Oceanospirillales</taxon>
        <taxon>Halomonadaceae</taxon>
        <taxon>Modicisalibacter</taxon>
    </lineage>
</organism>
<evidence type="ECO:0000259" key="7">
    <source>
        <dbReference type="SMART" id="SM00905"/>
    </source>
</evidence>
<accession>A0ABP9R7A0</accession>
<reference evidence="9" key="1">
    <citation type="journal article" date="2019" name="Int. J. Syst. Evol. Microbiol.">
        <title>The Global Catalogue of Microorganisms (GCM) 10K type strain sequencing project: providing services to taxonomists for standard genome sequencing and annotation.</title>
        <authorList>
            <consortium name="The Broad Institute Genomics Platform"/>
            <consortium name="The Broad Institute Genome Sequencing Center for Infectious Disease"/>
            <person name="Wu L."/>
            <person name="Ma J."/>
        </authorList>
    </citation>
    <scope>NUCLEOTIDE SEQUENCE [LARGE SCALE GENOMIC DNA]</scope>
    <source>
        <strain evidence="9">JCM 18472</strain>
    </source>
</reference>
<dbReference type="SMART" id="SM00905">
    <property type="entry name" value="FolB"/>
    <property type="match status" value="1"/>
</dbReference>
<dbReference type="EMBL" id="BAABKI010000010">
    <property type="protein sequence ID" value="GAA5172281.1"/>
    <property type="molecule type" value="Genomic_DNA"/>
</dbReference>
<dbReference type="InterPro" id="IPR006156">
    <property type="entry name" value="Dihydroneopterin_aldolase"/>
</dbReference>
<dbReference type="PANTHER" id="PTHR42844">
    <property type="entry name" value="DIHYDRONEOPTERIN ALDOLASE 1-RELATED"/>
    <property type="match status" value="1"/>
</dbReference>
<dbReference type="Proteomes" id="UP001500074">
    <property type="component" value="Unassembled WGS sequence"/>
</dbReference>
<gene>
    <name evidence="8" type="primary">folB</name>
    <name evidence="8" type="ORF">GCM10023342_08610</name>
</gene>
<dbReference type="InterPro" id="IPR006157">
    <property type="entry name" value="FolB_dom"/>
</dbReference>
<evidence type="ECO:0000256" key="6">
    <source>
        <dbReference type="RuleBase" id="RU362079"/>
    </source>
</evidence>
<protein>
    <recommendedName>
        <fullName evidence="6">7,8-dihydroneopterin aldolase</fullName>
        <ecNumber evidence="6">4.1.2.25</ecNumber>
    </recommendedName>
</protein>
<dbReference type="CDD" id="cd00534">
    <property type="entry name" value="DHNA_DHNTPE"/>
    <property type="match status" value="1"/>
</dbReference>
<evidence type="ECO:0000256" key="1">
    <source>
        <dbReference type="ARBA" id="ARBA00001353"/>
    </source>
</evidence>
<dbReference type="NCBIfam" id="TIGR00526">
    <property type="entry name" value="folB_dom"/>
    <property type="match status" value="1"/>
</dbReference>
<keyword evidence="4 6" id="KW-0289">Folate biosynthesis</keyword>
<evidence type="ECO:0000256" key="3">
    <source>
        <dbReference type="ARBA" id="ARBA00005708"/>
    </source>
</evidence>
<dbReference type="RefSeq" id="WP_031382404.1">
    <property type="nucleotide sequence ID" value="NZ_BAABKI010000010.1"/>
</dbReference>
<comment type="function">
    <text evidence="6">Catalyzes the conversion of 7,8-dihydroneopterin to 6-hydroxymethyl-7,8-dihydropterin.</text>
</comment>
<dbReference type="InterPro" id="IPR043133">
    <property type="entry name" value="GTP-CH-I_C/QueF"/>
</dbReference>
<feature type="domain" description="Dihydroneopterin aldolase/epimerase" evidence="7">
    <location>
        <begin position="4"/>
        <end position="114"/>
    </location>
</feature>
<comment type="similarity">
    <text evidence="3 6">Belongs to the DHNA family.</text>
</comment>
<comment type="pathway">
    <text evidence="2 6">Cofactor biosynthesis; tetrahydrofolate biosynthesis; 2-amino-4-hydroxy-6-hydroxymethyl-7,8-dihydropteridine diphosphate from 7,8-dihydroneopterin triphosphate: step 3/4.</text>
</comment>
<dbReference type="NCBIfam" id="TIGR00525">
    <property type="entry name" value="folB"/>
    <property type="match status" value="1"/>
</dbReference>
<dbReference type="SUPFAM" id="SSF55620">
    <property type="entry name" value="Tetrahydrobiopterin biosynthesis enzymes-like"/>
    <property type="match status" value="1"/>
</dbReference>
<name>A0ABP9R7A0_9GAMM</name>
<evidence type="ECO:0000313" key="8">
    <source>
        <dbReference type="EMBL" id="GAA5172281.1"/>
    </source>
</evidence>
<evidence type="ECO:0000256" key="4">
    <source>
        <dbReference type="ARBA" id="ARBA00022909"/>
    </source>
</evidence>
<evidence type="ECO:0000256" key="5">
    <source>
        <dbReference type="ARBA" id="ARBA00023239"/>
    </source>
</evidence>
<keyword evidence="5 6" id="KW-0456">Lyase</keyword>
<dbReference type="PANTHER" id="PTHR42844:SF1">
    <property type="entry name" value="DIHYDRONEOPTERIN ALDOLASE 1-RELATED"/>
    <property type="match status" value="1"/>
</dbReference>
<comment type="catalytic activity">
    <reaction evidence="1 6">
        <text>7,8-dihydroneopterin = 6-hydroxymethyl-7,8-dihydropterin + glycolaldehyde</text>
        <dbReference type="Rhea" id="RHEA:10540"/>
        <dbReference type="ChEBI" id="CHEBI:17001"/>
        <dbReference type="ChEBI" id="CHEBI:17071"/>
        <dbReference type="ChEBI" id="CHEBI:44841"/>
        <dbReference type="EC" id="4.1.2.25"/>
    </reaction>
</comment>
<comment type="caution">
    <text evidence="8">The sequence shown here is derived from an EMBL/GenBank/DDBJ whole genome shotgun (WGS) entry which is preliminary data.</text>
</comment>
<dbReference type="Pfam" id="PF02152">
    <property type="entry name" value="FolB"/>
    <property type="match status" value="1"/>
</dbReference>